<dbReference type="FunFam" id="2.40.50.40:FF:000004">
    <property type="entry name" value="C-X-C motif chemokine"/>
    <property type="match status" value="1"/>
</dbReference>
<dbReference type="PRINTS" id="PR00436">
    <property type="entry name" value="INTERLEUKIN8"/>
</dbReference>
<protein>
    <submittedName>
        <fullName evidence="8 11">Platelet basic protein</fullName>
    </submittedName>
</protein>
<dbReference type="EMBL" id="GFFW01004874">
    <property type="protein sequence ID" value="JAW07205.1"/>
    <property type="molecule type" value="Transcribed_RNA"/>
</dbReference>
<comment type="subcellular location">
    <subcellularLocation>
        <location evidence="1">Secreted</location>
    </subcellularLocation>
</comment>
<dbReference type="InterPro" id="IPR001089">
    <property type="entry name" value="Chemokine_CXC"/>
</dbReference>
<accession>A0A250YMY5</accession>
<dbReference type="Pfam" id="PF00048">
    <property type="entry name" value="IL8"/>
    <property type="match status" value="1"/>
</dbReference>
<sequence>MSLRLNATSSCTSATPLHIAWVLLLLSLLLTALIPSATGQPEIGEPYFELRCACVNTVSGIHPTIVQTLKMIKPGAHCEKVQVIATLKNGKEICLDPEAPAVKKMIRNALGGH</sequence>
<dbReference type="PRINTS" id="PR00437">
    <property type="entry name" value="SMALLCYTKCXC"/>
</dbReference>
<dbReference type="CTD" id="5473"/>
<dbReference type="Gene3D" id="2.40.50.40">
    <property type="match status" value="1"/>
</dbReference>
<dbReference type="PANTHER" id="PTHR12015:SF198">
    <property type="entry name" value="PLATELET BASIC PROTEIN"/>
    <property type="match status" value="1"/>
</dbReference>
<comment type="similarity">
    <text evidence="2">Belongs to the intercrine alpha (chemokine CxC) family.</text>
</comment>
<keyword evidence="4" id="KW-0964">Secreted</keyword>
<dbReference type="InterPro" id="IPR001811">
    <property type="entry name" value="Chemokine_IL8-like_dom"/>
</dbReference>
<evidence type="ECO:0000259" key="7">
    <source>
        <dbReference type="SMART" id="SM00199"/>
    </source>
</evidence>
<dbReference type="OrthoDB" id="8872899at2759"/>
<dbReference type="GO" id="GO:0008009">
    <property type="term" value="F:chemokine activity"/>
    <property type="evidence" value="ECO:0007669"/>
    <property type="project" value="InterPro"/>
</dbReference>
<evidence type="ECO:0000256" key="1">
    <source>
        <dbReference type="ARBA" id="ARBA00004613"/>
    </source>
</evidence>
<dbReference type="InterPro" id="IPR039809">
    <property type="entry name" value="Chemokine_b/g/d"/>
</dbReference>
<dbReference type="GeneID" id="109691925"/>
<gene>
    <name evidence="8" type="primary">PPBP</name>
    <name evidence="9 11" type="synonym">Ppbp</name>
</gene>
<keyword evidence="5" id="KW-1015">Disulfide bond</keyword>
<proteinExistence type="inferred from homology"/>
<dbReference type="RefSeq" id="XP_020027795.1">
    <property type="nucleotide sequence ID" value="XM_020172206.1"/>
</dbReference>
<feature type="chain" id="PRO_5044571035" evidence="6">
    <location>
        <begin position="40"/>
        <end position="113"/>
    </location>
</feature>
<dbReference type="AlphaFoldDB" id="A0A250YMY5"/>
<evidence type="ECO:0000256" key="3">
    <source>
        <dbReference type="ARBA" id="ARBA00022514"/>
    </source>
</evidence>
<reference evidence="11" key="3">
    <citation type="submission" date="2025-04" db="UniProtKB">
        <authorList>
            <consortium name="RefSeq"/>
        </authorList>
    </citation>
    <scope>IDENTIFICATION</scope>
    <source>
        <tissue evidence="11">Leukocyte</tissue>
    </source>
</reference>
<reference evidence="8" key="1">
    <citation type="journal article" date="2017" name="G3 (Bethesda)">
        <title>De Novo Genome and Transcriptome Assembly of the Canadian Beaver (Castor canadensis).</title>
        <authorList>
            <person name="Lok S."/>
            <person name="Paton T.A."/>
            <person name="Wang Z."/>
            <person name="Kaur G."/>
            <person name="Walker S."/>
            <person name="Yuen R.K."/>
            <person name="Sung W.W."/>
            <person name="Whitney J."/>
            <person name="Buchanan J.A."/>
            <person name="Trost B."/>
            <person name="Singh N."/>
            <person name="Apresto B."/>
            <person name="Chen N."/>
            <person name="Coole M."/>
            <person name="Dawson T.J."/>
            <person name="Ho K.Y."/>
            <person name="Hu Z."/>
            <person name="Pullenayegum S."/>
            <person name="Samler K."/>
            <person name="Shipstone A."/>
            <person name="Tsoi F."/>
            <person name="Wang T."/>
            <person name="Pereira S.L."/>
            <person name="Rostami P."/>
            <person name="Ryan C.A."/>
            <person name="Tong A.H."/>
            <person name="Ng K."/>
            <person name="Sundaravadanam Y."/>
            <person name="Simpson J.T."/>
            <person name="Lim B.K."/>
            <person name="Engstrom M.D."/>
            <person name="Dutton C.J."/>
            <person name="Kerr K.C."/>
            <person name="Franke M."/>
            <person name="Rapley W."/>
            <person name="Wintle R.F."/>
            <person name="Scherer S.W."/>
        </authorList>
    </citation>
    <scope>NUCLEOTIDE SEQUENCE</scope>
    <source>
        <strain evidence="8">Ward</strain>
        <tissue evidence="8">Leukocyte</tissue>
    </source>
</reference>
<evidence type="ECO:0000256" key="5">
    <source>
        <dbReference type="ARBA" id="ARBA00023157"/>
    </source>
</evidence>
<name>A0A250YMY5_CASCN</name>
<dbReference type="CDD" id="cd00273">
    <property type="entry name" value="Chemokine_CXC"/>
    <property type="match status" value="1"/>
</dbReference>
<evidence type="ECO:0000313" key="9">
    <source>
        <dbReference type="Ensembl" id="ENSCCNP00000002329.1"/>
    </source>
</evidence>
<dbReference type="KEGG" id="ccan:109691925"/>
<evidence type="ECO:0000256" key="6">
    <source>
        <dbReference type="SAM" id="SignalP"/>
    </source>
</evidence>
<keyword evidence="6" id="KW-0732">Signal</keyword>
<dbReference type="SMART" id="SM00199">
    <property type="entry name" value="SCY"/>
    <property type="match status" value="1"/>
</dbReference>
<dbReference type="GO" id="GO:0006955">
    <property type="term" value="P:immune response"/>
    <property type="evidence" value="ECO:0007669"/>
    <property type="project" value="InterPro"/>
</dbReference>
<feature type="domain" description="Chemokine interleukin-8-like" evidence="7">
    <location>
        <begin position="49"/>
        <end position="109"/>
    </location>
</feature>
<evidence type="ECO:0000256" key="4">
    <source>
        <dbReference type="ARBA" id="ARBA00022525"/>
    </source>
</evidence>
<dbReference type="PANTHER" id="PTHR12015">
    <property type="entry name" value="SMALL INDUCIBLE CYTOKINE A"/>
    <property type="match status" value="1"/>
</dbReference>
<dbReference type="SUPFAM" id="SSF54117">
    <property type="entry name" value="Interleukin 8-like chemokines"/>
    <property type="match status" value="1"/>
</dbReference>
<dbReference type="InterPro" id="IPR033899">
    <property type="entry name" value="CXC_Chemokine_domain"/>
</dbReference>
<keyword evidence="3" id="KW-0202">Cytokine</keyword>
<dbReference type="Proteomes" id="UP001732720">
    <property type="component" value="Chromosome 9"/>
</dbReference>
<evidence type="ECO:0000256" key="2">
    <source>
        <dbReference type="ARBA" id="ARBA00010665"/>
    </source>
</evidence>
<organism evidence="8">
    <name type="scientific">Castor canadensis</name>
    <name type="common">American beaver</name>
    <dbReference type="NCBI Taxonomy" id="51338"/>
    <lineage>
        <taxon>Eukaryota</taxon>
        <taxon>Metazoa</taxon>
        <taxon>Chordata</taxon>
        <taxon>Craniata</taxon>
        <taxon>Vertebrata</taxon>
        <taxon>Euteleostomi</taxon>
        <taxon>Mammalia</taxon>
        <taxon>Eutheria</taxon>
        <taxon>Euarchontoglires</taxon>
        <taxon>Glires</taxon>
        <taxon>Rodentia</taxon>
        <taxon>Castorimorpha</taxon>
        <taxon>Castoridae</taxon>
        <taxon>Castor</taxon>
    </lineage>
</organism>
<evidence type="ECO:0000313" key="10">
    <source>
        <dbReference type="Proteomes" id="UP001732720"/>
    </source>
</evidence>
<dbReference type="GO" id="GO:0006952">
    <property type="term" value="P:defense response"/>
    <property type="evidence" value="ECO:0007669"/>
    <property type="project" value="InterPro"/>
</dbReference>
<feature type="signal peptide" evidence="6">
    <location>
        <begin position="1"/>
        <end position="39"/>
    </location>
</feature>
<dbReference type="InterPro" id="IPR036048">
    <property type="entry name" value="Interleukin_8-like_sf"/>
</dbReference>
<evidence type="ECO:0000313" key="11">
    <source>
        <dbReference type="RefSeq" id="XP_020027795.1"/>
    </source>
</evidence>
<dbReference type="GO" id="GO:0005615">
    <property type="term" value="C:extracellular space"/>
    <property type="evidence" value="ECO:0007669"/>
    <property type="project" value="UniProtKB-KW"/>
</dbReference>
<reference evidence="9" key="2">
    <citation type="submission" date="2023-09" db="UniProtKB">
        <authorList>
            <consortium name="Ensembl"/>
        </authorList>
    </citation>
    <scope>IDENTIFICATION</scope>
</reference>
<dbReference type="Ensembl" id="ENSCCNT00000003119.1">
    <property type="protein sequence ID" value="ENSCCNP00000002329.1"/>
    <property type="gene ID" value="ENSCCNG00000002576.1"/>
</dbReference>
<keyword evidence="10" id="KW-1185">Reference proteome</keyword>
<evidence type="ECO:0000313" key="8">
    <source>
        <dbReference type="EMBL" id="JAW07205.1"/>
    </source>
</evidence>